<dbReference type="EMBL" id="BA000004">
    <property type="protein sequence ID" value="BAB04041.1"/>
    <property type="molecule type" value="Genomic_DNA"/>
</dbReference>
<reference evidence="1 2" key="1">
    <citation type="journal article" date="2000" name="Nucleic Acids Res.">
        <title>Complete genome sequence of the alkaliphilic bacterium Bacillus halodurans and genomic sequence comparison with Bacillus subtilis.</title>
        <authorList>
            <person name="Takami H."/>
            <person name="Nakasone K."/>
            <person name="Takaki Y."/>
            <person name="Maeno G."/>
            <person name="Sasaki R."/>
            <person name="Masui N."/>
            <person name="Fuji F."/>
            <person name="Hirama C."/>
            <person name="Nakamura Y."/>
            <person name="Ogasawara N."/>
            <person name="Kuhara S."/>
            <person name="Horikoshi K."/>
        </authorList>
    </citation>
    <scope>NUCLEOTIDE SEQUENCE [LARGE SCALE GENOMIC DNA]</scope>
    <source>
        <strain evidence="2">ATCC BAA-125 / DSM 18197 / FERM 7344 / JCM 9153 / C-125</strain>
    </source>
</reference>
<dbReference type="PIRSF" id="PIRSF000812">
    <property type="entry name" value="AAD"/>
    <property type="match status" value="1"/>
</dbReference>
<organism evidence="1 2">
    <name type="scientific">Halalkalibacterium halodurans (strain ATCC BAA-125 / DSM 18197 / FERM 7344 / JCM 9153 / C-125)</name>
    <name type="common">Bacillus halodurans</name>
    <dbReference type="NCBI Taxonomy" id="272558"/>
    <lineage>
        <taxon>Bacteria</taxon>
        <taxon>Bacillati</taxon>
        <taxon>Bacillota</taxon>
        <taxon>Bacilli</taxon>
        <taxon>Bacillales</taxon>
        <taxon>Bacillaceae</taxon>
        <taxon>Halalkalibacterium (ex Joshi et al. 2022)</taxon>
    </lineage>
</organism>
<dbReference type="KEGG" id="bha:BH0322"/>
<accession>Q9KFZ4</accession>
<gene>
    <name evidence="1" type="primary">aadK</name>
</gene>
<dbReference type="Proteomes" id="UP000001258">
    <property type="component" value="Chromosome"/>
</dbReference>
<proteinExistence type="predicted"/>
<keyword evidence="1" id="KW-0808">Transferase</keyword>
<dbReference type="InterPro" id="IPR007530">
    <property type="entry name" value="Aminoglycoside_adenylylTfrase"/>
</dbReference>
<dbReference type="STRING" id="272558.gene:10726175"/>
<evidence type="ECO:0000313" key="1">
    <source>
        <dbReference type="EMBL" id="BAB04041.1"/>
    </source>
</evidence>
<dbReference type="PIR" id="B83690">
    <property type="entry name" value="B83690"/>
</dbReference>
<dbReference type="OrthoDB" id="9776406at2"/>
<dbReference type="InterPro" id="IPR043519">
    <property type="entry name" value="NT_sf"/>
</dbReference>
<dbReference type="Gene3D" id="3.30.460.10">
    <property type="entry name" value="Beta Polymerase, domain 2"/>
    <property type="match status" value="1"/>
</dbReference>
<dbReference type="AlphaFoldDB" id="Q9KFZ4"/>
<keyword evidence="1" id="KW-0548">Nucleotidyltransferase</keyword>
<evidence type="ECO:0000313" key="2">
    <source>
        <dbReference type="Proteomes" id="UP000001258"/>
    </source>
</evidence>
<dbReference type="HOGENOM" id="CLU_076578_1_0_9"/>
<dbReference type="eggNOG" id="ENOG502Z7S1">
    <property type="taxonomic scope" value="Bacteria"/>
</dbReference>
<dbReference type="SUPFAM" id="SSF81631">
    <property type="entry name" value="PAP/OAS1 substrate-binding domain"/>
    <property type="match status" value="1"/>
</dbReference>
<dbReference type="EC" id="2.7.7.-" evidence="1"/>
<sequence>MRTEQEMMDVILTIAKKEERIRAVYMNGSRTNSNVPKDLFQDYDIVYVVTDIAPFIQEQQWLKKFGEPLMIQEPDQLDAGIGVNRDFSRRYAFLMLFTDGNRIDLTLQTKETMREVYENDTLTVPLLDKDHCLPPIPPPSDSDYHVKEPTEGEFISCTNNFWWCLQNVAKGIWRDELPYAKQMFELTTRASLDEMVNWWIGLENDFQLSTGKLGKYFKKHLPPPYWAMYEATYANSDYEQMWESIFIACDLFRTLAKDVAAACSFTYPETDDRNMTDYLHRVKNLSADATDM</sequence>
<protein>
    <submittedName>
        <fullName evidence="1">Aminoglycoside 6-adenylyltransferase</fullName>
        <ecNumber evidence="1">2.7.7.-</ecNumber>
    </submittedName>
</protein>
<dbReference type="RefSeq" id="WP_010896503.1">
    <property type="nucleotide sequence ID" value="NC_002570.2"/>
</dbReference>
<keyword evidence="2" id="KW-1185">Reference proteome</keyword>
<dbReference type="SUPFAM" id="SSF81301">
    <property type="entry name" value="Nucleotidyltransferase"/>
    <property type="match status" value="1"/>
</dbReference>
<name>Q9KFZ4_HALH5</name>
<dbReference type="Gene3D" id="1.20.120.330">
    <property type="entry name" value="Nucleotidyltransferases domain 2"/>
    <property type="match status" value="1"/>
</dbReference>
<dbReference type="Pfam" id="PF04439">
    <property type="entry name" value="Adenyl_transf"/>
    <property type="match status" value="1"/>
</dbReference>
<dbReference type="GO" id="GO:0016779">
    <property type="term" value="F:nucleotidyltransferase activity"/>
    <property type="evidence" value="ECO:0007669"/>
    <property type="project" value="UniProtKB-KW"/>
</dbReference>